<dbReference type="AlphaFoldDB" id="A0A426RTA1"/>
<evidence type="ECO:0000313" key="2">
    <source>
        <dbReference type="Proteomes" id="UP000268553"/>
    </source>
</evidence>
<comment type="caution">
    <text evidence="1">The sequence shown here is derived from an EMBL/GenBank/DDBJ whole genome shotgun (WGS) entry which is preliminary data.</text>
</comment>
<evidence type="ECO:0000313" key="1">
    <source>
        <dbReference type="EMBL" id="RRQ52136.1"/>
    </source>
</evidence>
<organism evidence="1 2">
    <name type="scientific">Sphingorhabdus wooponensis</name>
    <dbReference type="NCBI Taxonomy" id="940136"/>
    <lineage>
        <taxon>Bacteria</taxon>
        <taxon>Pseudomonadati</taxon>
        <taxon>Pseudomonadota</taxon>
        <taxon>Alphaproteobacteria</taxon>
        <taxon>Sphingomonadales</taxon>
        <taxon>Sphingomonadaceae</taxon>
        <taxon>Sphingorhabdus</taxon>
    </lineage>
</organism>
<dbReference type="Proteomes" id="UP000268553">
    <property type="component" value="Unassembled WGS sequence"/>
</dbReference>
<reference evidence="1 2" key="1">
    <citation type="submission" date="2018-12" db="EMBL/GenBank/DDBJ databases">
        <authorList>
            <person name="Kim S.-J."/>
            <person name="Jung G.-Y."/>
        </authorList>
    </citation>
    <scope>NUCLEOTIDE SEQUENCE [LARGE SCALE GENOMIC DNA]</scope>
    <source>
        <strain evidence="1 2">03SU3-P</strain>
    </source>
</reference>
<dbReference type="RefSeq" id="WP_125230152.1">
    <property type="nucleotide sequence ID" value="NZ_RWJI01000001.1"/>
</dbReference>
<proteinExistence type="predicted"/>
<accession>A0A426RTA1</accession>
<protein>
    <submittedName>
        <fullName evidence="1">Uncharacterized protein</fullName>
    </submittedName>
</protein>
<keyword evidence="2" id="KW-1185">Reference proteome</keyword>
<sequence length="86" mass="9391">MTRPKSVRQAAKKGRVIMRSSGTVGSGFSVEVKLHDLGRRGMYMSFDWQPFQPTDAEIEGFGEEYDAILAPVFAAALGSKCPPQTP</sequence>
<dbReference type="EMBL" id="RWJI01000001">
    <property type="protein sequence ID" value="RRQ52136.1"/>
    <property type="molecule type" value="Genomic_DNA"/>
</dbReference>
<gene>
    <name evidence="1" type="ORF">D7D48_04500</name>
</gene>
<name>A0A426RTA1_9SPHN</name>